<organism evidence="8 11">
    <name type="scientific">Sinanodonta woodiana</name>
    <name type="common">Chinese pond mussel</name>
    <name type="synonym">Anodonta woodiana</name>
    <dbReference type="NCBI Taxonomy" id="1069815"/>
    <lineage>
        <taxon>Eukaryota</taxon>
        <taxon>Metazoa</taxon>
        <taxon>Spiralia</taxon>
        <taxon>Lophotrochozoa</taxon>
        <taxon>Mollusca</taxon>
        <taxon>Bivalvia</taxon>
        <taxon>Autobranchia</taxon>
        <taxon>Heteroconchia</taxon>
        <taxon>Palaeoheterodonta</taxon>
        <taxon>Unionida</taxon>
        <taxon>Unionoidea</taxon>
        <taxon>Unionidae</taxon>
        <taxon>Unioninae</taxon>
        <taxon>Sinanodonta</taxon>
    </lineage>
</organism>
<dbReference type="EMBL" id="JBJQND010000006">
    <property type="protein sequence ID" value="KAL3875148.1"/>
    <property type="molecule type" value="Genomic_DNA"/>
</dbReference>
<evidence type="ECO:0000313" key="1">
    <source>
        <dbReference type="EMBL" id="KAL3875144.1"/>
    </source>
</evidence>
<evidence type="ECO:0000313" key="10">
    <source>
        <dbReference type="EMBL" id="KAL3875153.1"/>
    </source>
</evidence>
<dbReference type="EMBL" id="JBJQND010000006">
    <property type="protein sequence ID" value="KAL3875145.1"/>
    <property type="molecule type" value="Genomic_DNA"/>
</dbReference>
<keyword evidence="11" id="KW-1185">Reference proteome</keyword>
<comment type="caution">
    <text evidence="8">The sequence shown here is derived from an EMBL/GenBank/DDBJ whole genome shotgun (WGS) entry which is preliminary data.</text>
</comment>
<dbReference type="AlphaFoldDB" id="A0ABD3WME8"/>
<gene>
    <name evidence="1" type="ORF">ACJMK2_038072</name>
    <name evidence="2" type="ORF">ACJMK2_038073</name>
    <name evidence="3" type="ORF">ACJMK2_038074</name>
    <name evidence="4" type="ORF">ACJMK2_038075</name>
    <name evidence="5" type="ORF">ACJMK2_038076</name>
    <name evidence="6" type="ORF">ACJMK2_038077</name>
    <name evidence="7" type="ORF">ACJMK2_038078</name>
    <name evidence="8" type="ORF">ACJMK2_038079</name>
    <name evidence="9" type="ORF">ACJMK2_038080</name>
    <name evidence="10" type="ORF">ACJMK2_038081</name>
</gene>
<protein>
    <recommendedName>
        <fullName evidence="12">Flotillin-like</fullName>
    </recommendedName>
</protein>
<evidence type="ECO:0000313" key="9">
    <source>
        <dbReference type="EMBL" id="KAL3875152.1"/>
    </source>
</evidence>
<dbReference type="EMBL" id="JBJQND010000006">
    <property type="protein sequence ID" value="KAL3875153.1"/>
    <property type="molecule type" value="Genomic_DNA"/>
</dbReference>
<evidence type="ECO:0000313" key="5">
    <source>
        <dbReference type="EMBL" id="KAL3875148.1"/>
    </source>
</evidence>
<proteinExistence type="predicted"/>
<dbReference type="EMBL" id="JBJQND010000006">
    <property type="protein sequence ID" value="KAL3875151.1"/>
    <property type="molecule type" value="Genomic_DNA"/>
</dbReference>
<evidence type="ECO:0000313" key="7">
    <source>
        <dbReference type="EMBL" id="KAL3875150.1"/>
    </source>
</evidence>
<evidence type="ECO:0000313" key="2">
    <source>
        <dbReference type="EMBL" id="KAL3875145.1"/>
    </source>
</evidence>
<name>A0ABD3WME8_SINWO</name>
<dbReference type="EMBL" id="JBJQND010000006">
    <property type="protein sequence ID" value="KAL3875149.1"/>
    <property type="molecule type" value="Genomic_DNA"/>
</dbReference>
<dbReference type="EMBL" id="JBJQND010000006">
    <property type="protein sequence ID" value="KAL3875150.1"/>
    <property type="molecule type" value="Genomic_DNA"/>
</dbReference>
<dbReference type="Proteomes" id="UP001634394">
    <property type="component" value="Unassembled WGS sequence"/>
</dbReference>
<reference evidence="8 11" key="1">
    <citation type="submission" date="2024-11" db="EMBL/GenBank/DDBJ databases">
        <title>Chromosome-level genome assembly of the freshwater bivalve Anodonta woodiana.</title>
        <authorList>
            <person name="Chen X."/>
        </authorList>
    </citation>
    <scope>NUCLEOTIDE SEQUENCE [LARGE SCALE GENOMIC DNA]</scope>
    <source>
        <strain evidence="8">MN2024</strain>
        <tissue evidence="8">Gills</tissue>
    </source>
</reference>
<feature type="non-terminal residue" evidence="8">
    <location>
        <position position="52"/>
    </location>
</feature>
<evidence type="ECO:0008006" key="12">
    <source>
        <dbReference type="Google" id="ProtNLM"/>
    </source>
</evidence>
<accession>A0ABD3WME8</accession>
<sequence length="52" mass="5911">MDAMTRKEAARQKAVMDEKAAIFKTEMNLFQTKKELAIAEAEARVYEMDEAG</sequence>
<evidence type="ECO:0000313" key="11">
    <source>
        <dbReference type="Proteomes" id="UP001634394"/>
    </source>
</evidence>
<dbReference type="EMBL" id="JBJQND010000006">
    <property type="protein sequence ID" value="KAL3875147.1"/>
    <property type="molecule type" value="Genomic_DNA"/>
</dbReference>
<dbReference type="EMBL" id="JBJQND010000006">
    <property type="protein sequence ID" value="KAL3875144.1"/>
    <property type="molecule type" value="Genomic_DNA"/>
</dbReference>
<dbReference type="EMBL" id="JBJQND010000006">
    <property type="protein sequence ID" value="KAL3875152.1"/>
    <property type="molecule type" value="Genomic_DNA"/>
</dbReference>
<evidence type="ECO:0000313" key="8">
    <source>
        <dbReference type="EMBL" id="KAL3875151.1"/>
    </source>
</evidence>
<evidence type="ECO:0000313" key="4">
    <source>
        <dbReference type="EMBL" id="KAL3875147.1"/>
    </source>
</evidence>
<dbReference type="EMBL" id="JBJQND010000006">
    <property type="protein sequence ID" value="KAL3875146.1"/>
    <property type="molecule type" value="Genomic_DNA"/>
</dbReference>
<evidence type="ECO:0000313" key="6">
    <source>
        <dbReference type="EMBL" id="KAL3875149.1"/>
    </source>
</evidence>
<evidence type="ECO:0000313" key="3">
    <source>
        <dbReference type="EMBL" id="KAL3875146.1"/>
    </source>
</evidence>